<feature type="compositionally biased region" description="Basic residues" evidence="7">
    <location>
        <begin position="126"/>
        <end position="202"/>
    </location>
</feature>
<dbReference type="InterPro" id="IPR005819">
    <property type="entry name" value="H1/H5"/>
</dbReference>
<dbReference type="Pfam" id="PF00538">
    <property type="entry name" value="Linker_histone"/>
    <property type="match status" value="1"/>
</dbReference>
<name>V9L8D2_CALMI</name>
<proteinExistence type="evidence at transcript level"/>
<dbReference type="InterPro" id="IPR036388">
    <property type="entry name" value="WH-like_DNA-bd_sf"/>
</dbReference>
<reference evidence="9" key="1">
    <citation type="journal article" date="2014" name="Nature">
        <title>Elephant shark genome provides unique insights into gnathostome evolution.</title>
        <authorList>
            <consortium name="International Elephant Shark Genome Sequencing Consortium"/>
            <person name="Venkatesh B."/>
            <person name="Lee A.P."/>
            <person name="Ravi V."/>
            <person name="Maurya A.K."/>
            <person name="Lian M.M."/>
            <person name="Swann J.B."/>
            <person name="Ohta Y."/>
            <person name="Flajnik M.F."/>
            <person name="Sutoh Y."/>
            <person name="Kasahara M."/>
            <person name="Hoon S."/>
            <person name="Gangu V."/>
            <person name="Roy S.W."/>
            <person name="Irimia M."/>
            <person name="Korzh V."/>
            <person name="Kondrychyn I."/>
            <person name="Lim Z.W."/>
            <person name="Tay B.H."/>
            <person name="Tohari S."/>
            <person name="Kong K.W."/>
            <person name="Ho S."/>
            <person name="Lorente-Galdos B."/>
            <person name="Quilez J."/>
            <person name="Marques-Bonet T."/>
            <person name="Raney B.J."/>
            <person name="Ingham P.W."/>
            <person name="Tay A."/>
            <person name="Hillier L.W."/>
            <person name="Minx P."/>
            <person name="Boehm T."/>
            <person name="Wilson R.K."/>
            <person name="Brenner S."/>
            <person name="Warren W.C."/>
        </authorList>
    </citation>
    <scope>NUCLEOTIDE SEQUENCE</scope>
    <source>
        <tissue evidence="9">Spleen</tissue>
    </source>
</reference>
<dbReference type="PRINTS" id="PR00624">
    <property type="entry name" value="HISTONEH5"/>
</dbReference>
<dbReference type="FunFam" id="1.10.10.10:FF:000140">
    <property type="entry name" value="Histone H1.0"/>
    <property type="match status" value="1"/>
</dbReference>
<dbReference type="InterPro" id="IPR036390">
    <property type="entry name" value="WH_DNA-bd_sf"/>
</dbReference>
<dbReference type="GO" id="GO:0030261">
    <property type="term" value="P:chromosome condensation"/>
    <property type="evidence" value="ECO:0007669"/>
    <property type="project" value="TreeGrafter"/>
</dbReference>
<dbReference type="PANTHER" id="PTHR11467:SF182">
    <property type="entry name" value="HISTONE H1.0"/>
    <property type="match status" value="1"/>
</dbReference>
<evidence type="ECO:0000256" key="1">
    <source>
        <dbReference type="ARBA" id="ARBA00004123"/>
    </source>
</evidence>
<comment type="similarity">
    <text evidence="6">Belongs to the histone H1/H5 family.</text>
</comment>
<evidence type="ECO:0000256" key="2">
    <source>
        <dbReference type="ARBA" id="ARBA00004286"/>
    </source>
</evidence>
<dbReference type="SUPFAM" id="SSF46785">
    <property type="entry name" value="Winged helix' DNA-binding domain"/>
    <property type="match status" value="1"/>
</dbReference>
<feature type="region of interest" description="Disordered" evidence="7">
    <location>
        <begin position="97"/>
        <end position="202"/>
    </location>
</feature>
<dbReference type="GO" id="GO:0045910">
    <property type="term" value="P:negative regulation of DNA recombination"/>
    <property type="evidence" value="ECO:0007669"/>
    <property type="project" value="TreeGrafter"/>
</dbReference>
<evidence type="ECO:0000256" key="4">
    <source>
        <dbReference type="ARBA" id="ARBA00023125"/>
    </source>
</evidence>
<evidence type="ECO:0000259" key="8">
    <source>
        <dbReference type="PROSITE" id="PS51504"/>
    </source>
</evidence>
<sequence>MTENSSTAPAKQKRAKAAKKPSNHPKYSEMIHAAIKTANSRAGCSRQFIQKYIKSHYDVGDNVDIQVKLALKRLVLQDIVQQTKGVGASGSFRLTKKDEPKVAVGTGARKSAKSSTRKSAAGPKRATAKAKKAKTPVKGKKKAAAKPPAKVKRAAPKKKAAPLKKAKKPKVAKPKATKTKAKKAASPKSRAKSGKKAASRKK</sequence>
<feature type="compositionally biased region" description="Basic residues" evidence="7">
    <location>
        <begin position="11"/>
        <end position="23"/>
    </location>
</feature>
<evidence type="ECO:0000256" key="7">
    <source>
        <dbReference type="SAM" id="MobiDB-lite"/>
    </source>
</evidence>
<dbReference type="GO" id="GO:0000786">
    <property type="term" value="C:nucleosome"/>
    <property type="evidence" value="ECO:0007669"/>
    <property type="project" value="InterPro"/>
</dbReference>
<dbReference type="CDD" id="cd00073">
    <property type="entry name" value="H15"/>
    <property type="match status" value="1"/>
</dbReference>
<dbReference type="GO" id="GO:0030527">
    <property type="term" value="F:structural constituent of chromatin"/>
    <property type="evidence" value="ECO:0007669"/>
    <property type="project" value="InterPro"/>
</dbReference>
<dbReference type="GO" id="GO:0003690">
    <property type="term" value="F:double-stranded DNA binding"/>
    <property type="evidence" value="ECO:0007669"/>
    <property type="project" value="TreeGrafter"/>
</dbReference>
<keyword evidence="3 6" id="KW-0158">Chromosome</keyword>
<dbReference type="PROSITE" id="PS51504">
    <property type="entry name" value="H15"/>
    <property type="match status" value="1"/>
</dbReference>
<dbReference type="GO" id="GO:0006334">
    <property type="term" value="P:nucleosome assembly"/>
    <property type="evidence" value="ECO:0007669"/>
    <property type="project" value="InterPro"/>
</dbReference>
<dbReference type="GO" id="GO:0031492">
    <property type="term" value="F:nucleosomal DNA binding"/>
    <property type="evidence" value="ECO:0007669"/>
    <property type="project" value="TreeGrafter"/>
</dbReference>
<dbReference type="PANTHER" id="PTHR11467">
    <property type="entry name" value="HISTONE H1"/>
    <property type="match status" value="1"/>
</dbReference>
<protein>
    <submittedName>
        <fullName evidence="9">Histone H1.0-like protein</fullName>
    </submittedName>
</protein>
<accession>V9L8D2</accession>
<dbReference type="AlphaFoldDB" id="V9L8D2"/>
<keyword evidence="4 6" id="KW-0238">DNA-binding</keyword>
<evidence type="ECO:0000313" key="9">
    <source>
        <dbReference type="EMBL" id="AFP07701.1"/>
    </source>
</evidence>
<feature type="region of interest" description="Disordered" evidence="7">
    <location>
        <begin position="1"/>
        <end position="27"/>
    </location>
</feature>
<organism evidence="9">
    <name type="scientific">Callorhinchus milii</name>
    <name type="common">Ghost shark</name>
    <dbReference type="NCBI Taxonomy" id="7868"/>
    <lineage>
        <taxon>Eukaryota</taxon>
        <taxon>Metazoa</taxon>
        <taxon>Chordata</taxon>
        <taxon>Craniata</taxon>
        <taxon>Vertebrata</taxon>
        <taxon>Chondrichthyes</taxon>
        <taxon>Holocephali</taxon>
        <taxon>Chimaeriformes</taxon>
        <taxon>Callorhinchidae</taxon>
        <taxon>Callorhinchus</taxon>
    </lineage>
</organism>
<evidence type="ECO:0000256" key="6">
    <source>
        <dbReference type="RuleBase" id="RU003894"/>
    </source>
</evidence>
<keyword evidence="5 6" id="KW-0539">Nucleus</keyword>
<evidence type="ECO:0000256" key="3">
    <source>
        <dbReference type="ARBA" id="ARBA00022454"/>
    </source>
</evidence>
<dbReference type="InterPro" id="IPR005818">
    <property type="entry name" value="Histone_H1/H5_H15"/>
</dbReference>
<dbReference type="GO" id="GO:0005634">
    <property type="term" value="C:nucleus"/>
    <property type="evidence" value="ECO:0007669"/>
    <property type="project" value="UniProtKB-SubCell"/>
</dbReference>
<comment type="subcellular location">
    <subcellularLocation>
        <location evidence="2">Chromosome</location>
    </subcellularLocation>
    <subcellularLocation>
        <location evidence="1 6">Nucleus</location>
    </subcellularLocation>
</comment>
<dbReference type="EMBL" id="JW875184">
    <property type="protein sequence ID" value="AFP07701.1"/>
    <property type="molecule type" value="mRNA"/>
</dbReference>
<evidence type="ECO:0000256" key="5">
    <source>
        <dbReference type="ARBA" id="ARBA00023242"/>
    </source>
</evidence>
<feature type="domain" description="H15" evidence="8">
    <location>
        <begin position="23"/>
        <end position="96"/>
    </location>
</feature>
<dbReference type="Gene3D" id="1.10.10.10">
    <property type="entry name" value="Winged helix-like DNA-binding domain superfamily/Winged helix DNA-binding domain"/>
    <property type="match status" value="1"/>
</dbReference>
<dbReference type="SMART" id="SM00526">
    <property type="entry name" value="H15"/>
    <property type="match status" value="1"/>
</dbReference>